<protein>
    <submittedName>
        <fullName evidence="1">Uncharacterized protein</fullName>
    </submittedName>
</protein>
<name>A0A9Q5B1F1_PSEFR</name>
<dbReference type="RefSeq" id="WP_047296954.1">
    <property type="nucleotide sequence ID" value="NZ_JAAQYX010000013.1"/>
</dbReference>
<evidence type="ECO:0000313" key="1">
    <source>
        <dbReference type="EMBL" id="NNB49856.1"/>
    </source>
</evidence>
<comment type="caution">
    <text evidence="1">The sequence shown here is derived from an EMBL/GenBank/DDBJ whole genome shotgun (WGS) entry which is preliminary data.</text>
</comment>
<dbReference type="EMBL" id="JAAQYX010000013">
    <property type="protein sequence ID" value="NNB49856.1"/>
    <property type="molecule type" value="Genomic_DNA"/>
</dbReference>
<evidence type="ECO:0000313" key="2">
    <source>
        <dbReference type="Proteomes" id="UP000564604"/>
    </source>
</evidence>
<accession>A0A9Q5B1F1</accession>
<reference evidence="1 2" key="1">
    <citation type="journal article" date="2020" name="Front. Microbiol.">
        <title>Genetic Organization of the aprX-lipA2 Operon Affects the Proteolytic Potential of Pseudomonas Species in Milk.</title>
        <authorList>
            <person name="Maier C."/>
            <person name="Huptas C."/>
            <person name="von Neubeck M."/>
            <person name="Scherer S."/>
            <person name="Wenning M."/>
            <person name="Lucking G."/>
        </authorList>
    </citation>
    <scope>NUCLEOTIDE SEQUENCE [LARGE SCALE GENOMIC DNA]</scope>
    <source>
        <strain evidence="1 2">WS 5094</strain>
    </source>
</reference>
<sequence>MTEQKLSIAAQIAALMPGGDDSRMWRNYLASALEQVAATDDLTLLRAAKGADEFEVGFMAFVSNFPGVEIEPAPEGGFYGVALGLVKLDRALRGEVLRAYAAVLRTS</sequence>
<dbReference type="Proteomes" id="UP000564604">
    <property type="component" value="Unassembled WGS sequence"/>
</dbReference>
<dbReference type="AlphaFoldDB" id="A0A9Q5B1F1"/>
<gene>
    <name evidence="1" type="ORF">HBN89_11325</name>
</gene>
<proteinExistence type="predicted"/>
<organism evidence="1 2">
    <name type="scientific">Pseudomonas fragi</name>
    <dbReference type="NCBI Taxonomy" id="296"/>
    <lineage>
        <taxon>Bacteria</taxon>
        <taxon>Pseudomonadati</taxon>
        <taxon>Pseudomonadota</taxon>
        <taxon>Gammaproteobacteria</taxon>
        <taxon>Pseudomonadales</taxon>
        <taxon>Pseudomonadaceae</taxon>
        <taxon>Pseudomonas</taxon>
    </lineage>
</organism>